<evidence type="ECO:0000313" key="6">
    <source>
        <dbReference type="EMBL" id="TKV61126.1"/>
    </source>
</evidence>
<evidence type="ECO:0000256" key="2">
    <source>
        <dbReference type="ARBA" id="ARBA00023125"/>
    </source>
</evidence>
<dbReference type="SUPFAM" id="SSF48008">
    <property type="entry name" value="GntR ligand-binding domain-like"/>
    <property type="match status" value="1"/>
</dbReference>
<dbReference type="InterPro" id="IPR036390">
    <property type="entry name" value="WH_DNA-bd_sf"/>
</dbReference>
<feature type="domain" description="HTH gntR-type" evidence="5">
    <location>
        <begin position="83"/>
        <end position="150"/>
    </location>
</feature>
<dbReference type="PROSITE" id="PS50949">
    <property type="entry name" value="HTH_GNTR"/>
    <property type="match status" value="1"/>
</dbReference>
<proteinExistence type="predicted"/>
<keyword evidence="7" id="KW-1185">Reference proteome</keyword>
<reference evidence="6 7" key="1">
    <citation type="submission" date="2019-05" db="EMBL/GenBank/DDBJ databases">
        <title>Nakamurella sp. N5BH11, whole genome shotgun sequence.</title>
        <authorList>
            <person name="Tuo L."/>
        </authorList>
    </citation>
    <scope>NUCLEOTIDE SEQUENCE [LARGE SCALE GENOMIC DNA]</scope>
    <source>
        <strain evidence="6 7">N5BH11</strain>
    </source>
</reference>
<evidence type="ECO:0000256" key="1">
    <source>
        <dbReference type="ARBA" id="ARBA00023015"/>
    </source>
</evidence>
<keyword evidence="2" id="KW-0238">DNA-binding</keyword>
<evidence type="ECO:0000256" key="3">
    <source>
        <dbReference type="ARBA" id="ARBA00023163"/>
    </source>
</evidence>
<protein>
    <submittedName>
        <fullName evidence="6">GntR family transcriptional regulator</fullName>
    </submittedName>
</protein>
<dbReference type="AlphaFoldDB" id="A0A4U6QLU9"/>
<gene>
    <name evidence="6" type="ORF">FDO65_05685</name>
</gene>
<dbReference type="Proteomes" id="UP000306985">
    <property type="component" value="Unassembled WGS sequence"/>
</dbReference>
<dbReference type="SMART" id="SM00345">
    <property type="entry name" value="HTH_GNTR"/>
    <property type="match status" value="1"/>
</dbReference>
<dbReference type="CDD" id="cd07377">
    <property type="entry name" value="WHTH_GntR"/>
    <property type="match status" value="1"/>
</dbReference>
<evidence type="ECO:0000313" key="7">
    <source>
        <dbReference type="Proteomes" id="UP000306985"/>
    </source>
</evidence>
<dbReference type="InterPro" id="IPR011711">
    <property type="entry name" value="GntR_C"/>
</dbReference>
<dbReference type="PANTHER" id="PTHR43537">
    <property type="entry name" value="TRANSCRIPTIONAL REGULATOR, GNTR FAMILY"/>
    <property type="match status" value="1"/>
</dbReference>
<dbReference type="Gene3D" id="1.10.10.10">
    <property type="entry name" value="Winged helix-like DNA-binding domain superfamily/Winged helix DNA-binding domain"/>
    <property type="match status" value="1"/>
</dbReference>
<dbReference type="Gene3D" id="1.20.120.530">
    <property type="entry name" value="GntR ligand-binding domain-like"/>
    <property type="match status" value="1"/>
</dbReference>
<dbReference type="GO" id="GO:0003677">
    <property type="term" value="F:DNA binding"/>
    <property type="evidence" value="ECO:0007669"/>
    <property type="project" value="UniProtKB-KW"/>
</dbReference>
<keyword evidence="3" id="KW-0804">Transcription</keyword>
<feature type="compositionally biased region" description="Polar residues" evidence="4">
    <location>
        <begin position="1"/>
        <end position="10"/>
    </location>
</feature>
<accession>A0A4U6QLU9</accession>
<dbReference type="InterPro" id="IPR000524">
    <property type="entry name" value="Tscrpt_reg_HTH_GntR"/>
</dbReference>
<dbReference type="SMART" id="SM00895">
    <property type="entry name" value="FCD"/>
    <property type="match status" value="1"/>
</dbReference>
<dbReference type="InterPro" id="IPR036388">
    <property type="entry name" value="WH-like_DNA-bd_sf"/>
</dbReference>
<dbReference type="SUPFAM" id="SSF46785">
    <property type="entry name" value="Winged helix' DNA-binding domain"/>
    <property type="match status" value="1"/>
</dbReference>
<evidence type="ECO:0000259" key="5">
    <source>
        <dbReference type="PROSITE" id="PS50949"/>
    </source>
</evidence>
<comment type="caution">
    <text evidence="6">The sequence shown here is derived from an EMBL/GenBank/DDBJ whole genome shotgun (WGS) entry which is preliminary data.</text>
</comment>
<evidence type="ECO:0000256" key="4">
    <source>
        <dbReference type="SAM" id="MobiDB-lite"/>
    </source>
</evidence>
<feature type="compositionally biased region" description="Basic and acidic residues" evidence="4">
    <location>
        <begin position="15"/>
        <end position="35"/>
    </location>
</feature>
<organism evidence="6 7">
    <name type="scientific">Nakamurella flava</name>
    <dbReference type="NCBI Taxonomy" id="2576308"/>
    <lineage>
        <taxon>Bacteria</taxon>
        <taxon>Bacillati</taxon>
        <taxon>Actinomycetota</taxon>
        <taxon>Actinomycetes</taxon>
        <taxon>Nakamurellales</taxon>
        <taxon>Nakamurellaceae</taxon>
        <taxon>Nakamurella</taxon>
    </lineage>
</organism>
<dbReference type="InterPro" id="IPR008920">
    <property type="entry name" value="TF_FadR/GntR_C"/>
</dbReference>
<dbReference type="PANTHER" id="PTHR43537:SF45">
    <property type="entry name" value="GNTR FAMILY REGULATORY PROTEIN"/>
    <property type="match status" value="1"/>
</dbReference>
<dbReference type="GO" id="GO:0003700">
    <property type="term" value="F:DNA-binding transcription factor activity"/>
    <property type="evidence" value="ECO:0007669"/>
    <property type="project" value="InterPro"/>
</dbReference>
<dbReference type="OrthoDB" id="8680240at2"/>
<dbReference type="Pfam" id="PF00392">
    <property type="entry name" value="GntR"/>
    <property type="match status" value="1"/>
</dbReference>
<dbReference type="Pfam" id="PF07729">
    <property type="entry name" value="FCD"/>
    <property type="match status" value="1"/>
</dbReference>
<name>A0A4U6QLU9_9ACTN</name>
<keyword evidence="1" id="KW-0805">Transcription regulation</keyword>
<sequence length="299" mass="33035">MFGPGPTSSPWGRLAEPHLSRLGDPRRPRRPDRDLPSYTGGHGRQSGVKRRSRVPGSGCRVTSFAATSPGWTTVSPDEELFAPSLVEVATRRLRDEILSGQLQPGERLIEESIRQRFAISRAPLREALRLLAQQGLVEHLPRRGARVATWSEIDITQLFEVRAVLERHAVVSTFPLTPAPGVDALIEVRRHLQRMRDADAAGDQLGKDDAHRDFHAAIVALAGNRQLDLALEPILLKLQRPMAINLRREAHLVGPEEGLRRHEAILAALETNDAAVILRALTDHGGQRFLAPPAERAGR</sequence>
<dbReference type="EMBL" id="SZZH01000001">
    <property type="protein sequence ID" value="TKV61126.1"/>
    <property type="molecule type" value="Genomic_DNA"/>
</dbReference>
<feature type="region of interest" description="Disordered" evidence="4">
    <location>
        <begin position="1"/>
        <end position="58"/>
    </location>
</feature>